<dbReference type="AlphaFoldDB" id="A0A1C5AAU1"/>
<dbReference type="RefSeq" id="WP_088985128.1">
    <property type="nucleotide sequence ID" value="NZ_LT607413.1"/>
</dbReference>
<evidence type="ECO:0000313" key="1">
    <source>
        <dbReference type="EMBL" id="SCF42315.1"/>
    </source>
</evidence>
<protein>
    <submittedName>
        <fullName evidence="1">Uncharacterized protein</fullName>
    </submittedName>
</protein>
<name>A0A1C5AAU1_MICEC</name>
<sequence>MSLPPLVPVAALERRMGLDPGTLTGSDLVRAGVALEDASALVRAEGLDWVADDGVTITAPAVVLKVARDVALRQYRNPDGYQGENIGEYGYQYARGQAGDELTAAEVATVRRAAGKTAASVYTVRTPSAYECPPTPDPFPAVTA</sequence>
<dbReference type="OrthoDB" id="3401865at2"/>
<reference evidence="2" key="1">
    <citation type="submission" date="2016-06" db="EMBL/GenBank/DDBJ databases">
        <authorList>
            <person name="Varghese N."/>
            <person name="Submissions Spin"/>
        </authorList>
    </citation>
    <scope>NUCLEOTIDE SEQUENCE [LARGE SCALE GENOMIC DNA]</scope>
    <source>
        <strain evidence="2">DSM 43816</strain>
    </source>
</reference>
<accession>A0A1C5AAU1</accession>
<dbReference type="EMBL" id="LT607413">
    <property type="protein sequence ID" value="SCF42315.1"/>
    <property type="molecule type" value="Genomic_DNA"/>
</dbReference>
<dbReference type="InParanoid" id="A0A1C5AAU1"/>
<proteinExistence type="predicted"/>
<gene>
    <name evidence="1" type="ORF">GA0070618_6642</name>
</gene>
<evidence type="ECO:0000313" key="2">
    <source>
        <dbReference type="Proteomes" id="UP000198253"/>
    </source>
</evidence>
<keyword evidence="2" id="KW-1185">Reference proteome</keyword>
<organism evidence="1 2">
    <name type="scientific">Micromonospora echinospora</name>
    <name type="common">Micromonospora purpurea</name>
    <dbReference type="NCBI Taxonomy" id="1877"/>
    <lineage>
        <taxon>Bacteria</taxon>
        <taxon>Bacillati</taxon>
        <taxon>Actinomycetota</taxon>
        <taxon>Actinomycetes</taxon>
        <taxon>Micromonosporales</taxon>
        <taxon>Micromonosporaceae</taxon>
        <taxon>Micromonospora</taxon>
    </lineage>
</organism>
<dbReference type="Proteomes" id="UP000198253">
    <property type="component" value="Chromosome I"/>
</dbReference>